<dbReference type="AlphaFoldDB" id="A0A6C0CTN2"/>
<dbReference type="SUPFAM" id="SSF51735">
    <property type="entry name" value="NAD(P)-binding Rossmann-fold domains"/>
    <property type="match status" value="1"/>
</dbReference>
<proteinExistence type="predicted"/>
<dbReference type="GO" id="GO:0015996">
    <property type="term" value="P:chlorophyll catabolic process"/>
    <property type="evidence" value="ECO:0007669"/>
    <property type="project" value="TreeGrafter"/>
</dbReference>
<name>A0A6C0CTN2_9ZZZZ</name>
<dbReference type="GO" id="GO:0010304">
    <property type="term" value="P:PSII associated light-harvesting complex II catabolic process"/>
    <property type="evidence" value="ECO:0007669"/>
    <property type="project" value="TreeGrafter"/>
</dbReference>
<dbReference type="InterPro" id="IPR002347">
    <property type="entry name" value="SDR_fam"/>
</dbReference>
<dbReference type="PANTHER" id="PTHR24314">
    <property type="entry name" value="NON-SPECIFIC LIPID TRANSFER PROTEIN-RELATED"/>
    <property type="match status" value="1"/>
</dbReference>
<dbReference type="PRINTS" id="PR00080">
    <property type="entry name" value="SDRFAMILY"/>
</dbReference>
<dbReference type="InterPro" id="IPR052625">
    <property type="entry name" value="Chl_b_Red"/>
</dbReference>
<dbReference type="EMBL" id="MN739483">
    <property type="protein sequence ID" value="QHT07587.1"/>
    <property type="molecule type" value="Genomic_DNA"/>
</dbReference>
<dbReference type="InterPro" id="IPR036291">
    <property type="entry name" value="NAD(P)-bd_dom_sf"/>
</dbReference>
<dbReference type="PRINTS" id="PR00081">
    <property type="entry name" value="GDHRDH"/>
</dbReference>
<dbReference type="GO" id="GO:0034256">
    <property type="term" value="F:chlorophyll(ide) b reductase activity"/>
    <property type="evidence" value="ECO:0007669"/>
    <property type="project" value="TreeGrafter"/>
</dbReference>
<organism evidence="1">
    <name type="scientific">viral metagenome</name>
    <dbReference type="NCBI Taxonomy" id="1070528"/>
    <lineage>
        <taxon>unclassified sequences</taxon>
        <taxon>metagenomes</taxon>
        <taxon>organismal metagenomes</taxon>
    </lineage>
</organism>
<sequence>MKAISKTIVITGSSKGFGKELAKEFLNKGHNVVICSKSSENIESVSLELKKYDNLLPLVIDVQNYDDCKELHYQSIKRFNSVDILINNAATNLNTRQDFLLFEHDDIDTIVETNMIGLMYCHRVFLPYMIGKNGGVIINVEGSGSRPFDETTGYSIYSSTKAALTSFTNTLRKEYNNTNVHFCTLSPGMMHTDVLWTKNTTSEMEQIFNIFGEYPDIVAKVMVDEILQIKENKHLEYLTWSKIISKMMTHVLFNQFKKD</sequence>
<protein>
    <recommendedName>
        <fullName evidence="2">Short-chain dehydrogenase</fullName>
    </recommendedName>
</protein>
<dbReference type="CDD" id="cd05233">
    <property type="entry name" value="SDR_c"/>
    <property type="match status" value="1"/>
</dbReference>
<accession>A0A6C0CTN2</accession>
<dbReference type="PANTHER" id="PTHR24314:SF21">
    <property type="entry name" value="CHLOROPHYLL(IDE) B REDUCTASE NYC1, CHLOROPLASTIC-RELATED"/>
    <property type="match status" value="1"/>
</dbReference>
<evidence type="ECO:0008006" key="2">
    <source>
        <dbReference type="Google" id="ProtNLM"/>
    </source>
</evidence>
<reference evidence="1" key="1">
    <citation type="journal article" date="2020" name="Nature">
        <title>Giant virus diversity and host interactions through global metagenomics.</title>
        <authorList>
            <person name="Schulz F."/>
            <person name="Roux S."/>
            <person name="Paez-Espino D."/>
            <person name="Jungbluth S."/>
            <person name="Walsh D.A."/>
            <person name="Denef V.J."/>
            <person name="McMahon K.D."/>
            <person name="Konstantinidis K.T."/>
            <person name="Eloe-Fadrosh E.A."/>
            <person name="Kyrpides N.C."/>
            <person name="Woyke T."/>
        </authorList>
    </citation>
    <scope>NUCLEOTIDE SEQUENCE</scope>
    <source>
        <strain evidence="1">GVMAG-M-3300021964-36</strain>
    </source>
</reference>
<dbReference type="Gene3D" id="3.40.50.720">
    <property type="entry name" value="NAD(P)-binding Rossmann-like Domain"/>
    <property type="match status" value="1"/>
</dbReference>
<evidence type="ECO:0000313" key="1">
    <source>
        <dbReference type="EMBL" id="QHT07587.1"/>
    </source>
</evidence>
<dbReference type="Pfam" id="PF00106">
    <property type="entry name" value="adh_short"/>
    <property type="match status" value="1"/>
</dbReference>